<dbReference type="EMBL" id="KQ459765">
    <property type="protein sequence ID" value="KPJ20048.1"/>
    <property type="molecule type" value="Genomic_DNA"/>
</dbReference>
<sequence>MEWVEYNARKKANTYSLGAIESDMSVVAACGTAARGAGSSCARAAIEAGGSSAAGLRPNNVNQIHLYA</sequence>
<proteinExistence type="predicted"/>
<organism evidence="1 2">
    <name type="scientific">Papilio machaon</name>
    <name type="common">Old World swallowtail butterfly</name>
    <dbReference type="NCBI Taxonomy" id="76193"/>
    <lineage>
        <taxon>Eukaryota</taxon>
        <taxon>Metazoa</taxon>
        <taxon>Ecdysozoa</taxon>
        <taxon>Arthropoda</taxon>
        <taxon>Hexapoda</taxon>
        <taxon>Insecta</taxon>
        <taxon>Pterygota</taxon>
        <taxon>Neoptera</taxon>
        <taxon>Endopterygota</taxon>
        <taxon>Lepidoptera</taxon>
        <taxon>Glossata</taxon>
        <taxon>Ditrysia</taxon>
        <taxon>Papilionoidea</taxon>
        <taxon>Papilionidae</taxon>
        <taxon>Papilioninae</taxon>
        <taxon>Papilio</taxon>
    </lineage>
</organism>
<keyword evidence="2" id="KW-1185">Reference proteome</keyword>
<dbReference type="InParanoid" id="A0A194RQA3"/>
<protein>
    <submittedName>
        <fullName evidence="1">Uncharacterized protein</fullName>
    </submittedName>
</protein>
<dbReference type="AlphaFoldDB" id="A0A194RQA3"/>
<accession>A0A194RQA3</accession>
<evidence type="ECO:0000313" key="1">
    <source>
        <dbReference type="EMBL" id="KPJ20048.1"/>
    </source>
</evidence>
<reference evidence="1 2" key="1">
    <citation type="journal article" date="2015" name="Nat. Commun.">
        <title>Outbred genome sequencing and CRISPR/Cas9 gene editing in butterflies.</title>
        <authorList>
            <person name="Li X."/>
            <person name="Fan D."/>
            <person name="Zhang W."/>
            <person name="Liu G."/>
            <person name="Zhang L."/>
            <person name="Zhao L."/>
            <person name="Fang X."/>
            <person name="Chen L."/>
            <person name="Dong Y."/>
            <person name="Chen Y."/>
            <person name="Ding Y."/>
            <person name="Zhao R."/>
            <person name="Feng M."/>
            <person name="Zhu Y."/>
            <person name="Feng Y."/>
            <person name="Jiang X."/>
            <person name="Zhu D."/>
            <person name="Xiang H."/>
            <person name="Feng X."/>
            <person name="Li S."/>
            <person name="Wang J."/>
            <person name="Zhang G."/>
            <person name="Kronforst M.R."/>
            <person name="Wang W."/>
        </authorList>
    </citation>
    <scope>NUCLEOTIDE SEQUENCE [LARGE SCALE GENOMIC DNA]</scope>
    <source>
        <strain evidence="1">Ya'a_city_454_Pm</strain>
        <tissue evidence="1">Whole body</tissue>
    </source>
</reference>
<gene>
    <name evidence="1" type="ORF">RR48_07513</name>
</gene>
<evidence type="ECO:0000313" key="2">
    <source>
        <dbReference type="Proteomes" id="UP000053240"/>
    </source>
</evidence>
<dbReference type="Proteomes" id="UP000053240">
    <property type="component" value="Unassembled WGS sequence"/>
</dbReference>
<name>A0A194RQA3_PAPMA</name>